<comment type="caution">
    <text evidence="6">The sequence shown here is derived from an EMBL/GenBank/DDBJ whole genome shotgun (WGS) entry which is preliminary data.</text>
</comment>
<accession>A0A1D1VXY6</accession>
<dbReference type="AlphaFoldDB" id="A0A1D1VXY6"/>
<dbReference type="Proteomes" id="UP000186922">
    <property type="component" value="Unassembled WGS sequence"/>
</dbReference>
<dbReference type="PANTHER" id="PTHR46481:SF10">
    <property type="entry name" value="ZINC FINGER BED DOMAIN-CONTAINING PROTEIN 39"/>
    <property type="match status" value="1"/>
</dbReference>
<keyword evidence="7" id="KW-1185">Reference proteome</keyword>
<gene>
    <name evidence="6" type="primary">RvY_16297-1</name>
    <name evidence="6" type="synonym">RvY_16297.1</name>
    <name evidence="6" type="ORF">RvY_16297</name>
</gene>
<dbReference type="GO" id="GO:0005634">
    <property type="term" value="C:nucleus"/>
    <property type="evidence" value="ECO:0007669"/>
    <property type="project" value="UniProtKB-SubCell"/>
</dbReference>
<evidence type="ECO:0000256" key="4">
    <source>
        <dbReference type="ARBA" id="ARBA00022833"/>
    </source>
</evidence>
<dbReference type="EMBL" id="BDGG01000013">
    <property type="protein sequence ID" value="GAV06280.1"/>
    <property type="molecule type" value="Genomic_DNA"/>
</dbReference>
<dbReference type="GO" id="GO:0008270">
    <property type="term" value="F:zinc ion binding"/>
    <property type="evidence" value="ECO:0007669"/>
    <property type="project" value="UniProtKB-KW"/>
</dbReference>
<reference evidence="6 7" key="1">
    <citation type="journal article" date="2016" name="Nat. Commun.">
        <title>Extremotolerant tardigrade genome and improved radiotolerance of human cultured cells by tardigrade-unique protein.</title>
        <authorList>
            <person name="Hashimoto T."/>
            <person name="Horikawa D.D."/>
            <person name="Saito Y."/>
            <person name="Kuwahara H."/>
            <person name="Kozuka-Hata H."/>
            <person name="Shin-I T."/>
            <person name="Minakuchi Y."/>
            <person name="Ohishi K."/>
            <person name="Motoyama A."/>
            <person name="Aizu T."/>
            <person name="Enomoto A."/>
            <person name="Kondo K."/>
            <person name="Tanaka S."/>
            <person name="Hara Y."/>
            <person name="Koshikawa S."/>
            <person name="Sagara H."/>
            <person name="Miura T."/>
            <person name="Yokobori S."/>
            <person name="Miyagawa K."/>
            <person name="Suzuki Y."/>
            <person name="Kubo T."/>
            <person name="Oyama M."/>
            <person name="Kohara Y."/>
            <person name="Fujiyama A."/>
            <person name="Arakawa K."/>
            <person name="Katayama T."/>
            <person name="Toyoda A."/>
            <person name="Kunieda T."/>
        </authorList>
    </citation>
    <scope>NUCLEOTIDE SEQUENCE [LARGE SCALE GENOMIC DNA]</scope>
    <source>
        <strain evidence="6 7">YOKOZUNA-1</strain>
    </source>
</reference>
<comment type="subcellular location">
    <subcellularLocation>
        <location evidence="1">Nucleus</location>
    </subcellularLocation>
</comment>
<keyword evidence="2" id="KW-0479">Metal-binding</keyword>
<protein>
    <recommendedName>
        <fullName evidence="8">BED-type domain-containing protein</fullName>
    </recommendedName>
</protein>
<dbReference type="SUPFAM" id="SSF140996">
    <property type="entry name" value="Hermes dimerisation domain"/>
    <property type="match status" value="1"/>
</dbReference>
<evidence type="ECO:0000256" key="3">
    <source>
        <dbReference type="ARBA" id="ARBA00022771"/>
    </source>
</evidence>
<evidence type="ECO:0000313" key="6">
    <source>
        <dbReference type="EMBL" id="GAV06280.1"/>
    </source>
</evidence>
<keyword evidence="5" id="KW-0539">Nucleus</keyword>
<dbReference type="STRING" id="947166.A0A1D1VXY6"/>
<evidence type="ECO:0000313" key="7">
    <source>
        <dbReference type="Proteomes" id="UP000186922"/>
    </source>
</evidence>
<evidence type="ECO:0000256" key="2">
    <source>
        <dbReference type="ARBA" id="ARBA00022723"/>
    </source>
</evidence>
<keyword evidence="4" id="KW-0862">Zinc</keyword>
<organism evidence="6 7">
    <name type="scientific">Ramazzottius varieornatus</name>
    <name type="common">Water bear</name>
    <name type="synonym">Tardigrade</name>
    <dbReference type="NCBI Taxonomy" id="947166"/>
    <lineage>
        <taxon>Eukaryota</taxon>
        <taxon>Metazoa</taxon>
        <taxon>Ecdysozoa</taxon>
        <taxon>Tardigrada</taxon>
        <taxon>Eutardigrada</taxon>
        <taxon>Parachela</taxon>
        <taxon>Hypsibioidea</taxon>
        <taxon>Ramazzottiidae</taxon>
        <taxon>Ramazzottius</taxon>
    </lineage>
</organism>
<dbReference type="PANTHER" id="PTHR46481">
    <property type="entry name" value="ZINC FINGER BED DOMAIN-CONTAINING PROTEIN 4"/>
    <property type="match status" value="1"/>
</dbReference>
<proteinExistence type="predicted"/>
<evidence type="ECO:0008006" key="8">
    <source>
        <dbReference type="Google" id="ProtNLM"/>
    </source>
</evidence>
<evidence type="ECO:0000256" key="5">
    <source>
        <dbReference type="ARBA" id="ARBA00023242"/>
    </source>
</evidence>
<evidence type="ECO:0000256" key="1">
    <source>
        <dbReference type="ARBA" id="ARBA00004123"/>
    </source>
</evidence>
<name>A0A1D1VXY6_RAMVA</name>
<keyword evidence="3" id="KW-0863">Zinc-finger</keyword>
<dbReference type="OrthoDB" id="1607513at2759"/>
<sequence>MTEKTAVTEATTTKARIVNGQWRRNMLPASRNIRKKVKGARCIVVDPKTKQECGKDFSTSTTNLWRHVEKAHRIQDEGHVVRPSTARRINPQLKEEIDRALVRWVYHDFQAFRVVSNKYFRRLLKKCHKNYEPPGRKAISRDIKTHFFEARRQLKDLLQDTGSKIALKTGYWSAINRLSFLVVTAHWFSPDHETFFNCVLDFVRIEHPHDGETTFKALKKITDTSA</sequence>
<dbReference type="InterPro" id="IPR052035">
    <property type="entry name" value="ZnF_BED_domain_contain"/>
</dbReference>